<evidence type="ECO:0000313" key="2">
    <source>
        <dbReference type="Proteomes" id="UP000604341"/>
    </source>
</evidence>
<evidence type="ECO:0000313" key="1">
    <source>
        <dbReference type="EMBL" id="GGL05436.1"/>
    </source>
</evidence>
<accession>A0ABQ2FK67</accession>
<reference evidence="2" key="1">
    <citation type="journal article" date="2019" name="Int. J. Syst. Evol. Microbiol.">
        <title>The Global Catalogue of Microorganisms (GCM) 10K type strain sequencing project: providing services to taxonomists for standard genome sequencing and annotation.</title>
        <authorList>
            <consortium name="The Broad Institute Genomics Platform"/>
            <consortium name="The Broad Institute Genome Sequencing Center for Infectious Disease"/>
            <person name="Wu L."/>
            <person name="Ma J."/>
        </authorList>
    </citation>
    <scope>NUCLEOTIDE SEQUENCE [LARGE SCALE GENOMIC DNA]</scope>
    <source>
        <strain evidence="2">JCM 19173</strain>
    </source>
</reference>
<comment type="caution">
    <text evidence="1">The sequence shown here is derived from an EMBL/GenBank/DDBJ whole genome shotgun (WGS) entry which is preliminary data.</text>
</comment>
<protein>
    <submittedName>
        <fullName evidence="1">HNH endonuclease</fullName>
    </submittedName>
</protein>
<keyword evidence="1" id="KW-0378">Hydrolase</keyword>
<keyword evidence="2" id="KW-1185">Reference proteome</keyword>
<dbReference type="Proteomes" id="UP000604341">
    <property type="component" value="Unassembled WGS sequence"/>
</dbReference>
<keyword evidence="1" id="KW-0255">Endonuclease</keyword>
<name>A0ABQ2FK67_9DEIO</name>
<dbReference type="EMBL" id="BMPE01000007">
    <property type="protein sequence ID" value="GGL05436.1"/>
    <property type="molecule type" value="Genomic_DNA"/>
</dbReference>
<proteinExistence type="predicted"/>
<dbReference type="PANTHER" id="PTHR37827">
    <property type="entry name" value="TUDOR DOMAIN-CONTAINING PROTEIN"/>
    <property type="match status" value="1"/>
</dbReference>
<sequence>MTRTGRSEGAARYGAFMGRKEREQASWVEDTQVEPLDTCVLCGREGDMTDHHLVPKSQGRRQGVRLGDIPTVKMCAACQGFLVKTFTNAQLANELNTVDTIREREEVQKFVKWVQKQPLSRGVRVH</sequence>
<dbReference type="PANTHER" id="PTHR37827:SF1">
    <property type="entry name" value="HNH DOMAIN-CONTAINING PROTEIN"/>
    <property type="match status" value="1"/>
</dbReference>
<gene>
    <name evidence="1" type="ORF">GCM10010844_25260</name>
</gene>
<organism evidence="1 2">
    <name type="scientific">Deinococcus radiotolerans</name>
    <dbReference type="NCBI Taxonomy" id="1309407"/>
    <lineage>
        <taxon>Bacteria</taxon>
        <taxon>Thermotogati</taxon>
        <taxon>Deinococcota</taxon>
        <taxon>Deinococci</taxon>
        <taxon>Deinococcales</taxon>
        <taxon>Deinococcaceae</taxon>
        <taxon>Deinococcus</taxon>
    </lineage>
</organism>
<keyword evidence="1" id="KW-0540">Nuclease</keyword>
<dbReference type="GO" id="GO:0004519">
    <property type="term" value="F:endonuclease activity"/>
    <property type="evidence" value="ECO:0007669"/>
    <property type="project" value="UniProtKB-KW"/>
</dbReference>